<evidence type="ECO:0000313" key="5">
    <source>
        <dbReference type="EMBL" id="MFC5711466.1"/>
    </source>
</evidence>
<dbReference type="InterPro" id="IPR002508">
    <property type="entry name" value="MurNAc-LAA_cat"/>
</dbReference>
<evidence type="ECO:0000256" key="1">
    <source>
        <dbReference type="ARBA" id="ARBA00022801"/>
    </source>
</evidence>
<evidence type="ECO:0000256" key="2">
    <source>
        <dbReference type="ARBA" id="ARBA00023316"/>
    </source>
</evidence>
<evidence type="ECO:0000256" key="3">
    <source>
        <dbReference type="SAM" id="MobiDB-lite"/>
    </source>
</evidence>
<feature type="region of interest" description="Disordered" evidence="3">
    <location>
        <begin position="321"/>
        <end position="348"/>
    </location>
</feature>
<gene>
    <name evidence="5" type="ORF">ACFPU1_01585</name>
</gene>
<keyword evidence="6" id="KW-1185">Reference proteome</keyword>
<dbReference type="SMART" id="SM00646">
    <property type="entry name" value="Ami_3"/>
    <property type="match status" value="1"/>
</dbReference>
<dbReference type="Pfam" id="PF01520">
    <property type="entry name" value="Amidase_3"/>
    <property type="match status" value="1"/>
</dbReference>
<protein>
    <submittedName>
        <fullName evidence="5">N-acetylmuramoyl-L-alanine amidase</fullName>
        <ecNumber evidence="5">3.5.1.28</ecNumber>
    </submittedName>
</protein>
<dbReference type="PANTHER" id="PTHR30032:SF1">
    <property type="entry name" value="N-ACETYLMURAMOYL-L-ALANINE AMIDASE LYTC"/>
    <property type="match status" value="1"/>
</dbReference>
<feature type="domain" description="SH3b" evidence="4">
    <location>
        <begin position="348"/>
        <end position="408"/>
    </location>
</feature>
<dbReference type="SMART" id="SM00287">
    <property type="entry name" value="SH3b"/>
    <property type="match status" value="2"/>
</dbReference>
<evidence type="ECO:0000313" key="6">
    <source>
        <dbReference type="Proteomes" id="UP001596142"/>
    </source>
</evidence>
<dbReference type="SUPFAM" id="SSF53187">
    <property type="entry name" value="Zn-dependent exopeptidases"/>
    <property type="match status" value="1"/>
</dbReference>
<dbReference type="Gene3D" id="2.30.30.40">
    <property type="entry name" value="SH3 Domains"/>
    <property type="match status" value="2"/>
</dbReference>
<dbReference type="Proteomes" id="UP001596142">
    <property type="component" value="Unassembled WGS sequence"/>
</dbReference>
<evidence type="ECO:0000259" key="4">
    <source>
        <dbReference type="PROSITE" id="PS51781"/>
    </source>
</evidence>
<sequence>MRKPLPMLGIIFIVLLSLLAGNTHFAQANGEIKRLAGDNRIDTAIEISKEGWPNGLSGERAVILARADVPADALASSSLSREKDAPILLTYPNRVDTQTINELQRLNARTVYVLGGEDAISSTVVSGIRQHGYTVERIEGSNRSETALEINKKAGLGSSQSALLVNGVTIADALSASSIAANNNIPIYLANADRLRTELPSSVRNVTILGGPQAISTSLENSLTQQGIQVNRIAGDNRFETNLKALEHYSFSNDTIVVRGTSVSNDREDYPDAVAAASLSHKRNAPVVLSHHSSARSEVQNYLNSRTGTLFALGGPHALPDSVLGSGGSSTPAPSPSPEPEPESEDAIAEATVTASSLNVRSTPSGTIIGSLPNGSQVSIYSYEGSWAEIRYNGQKAYVSSNFLNVQTTSPGDSGSEPSDGIVASAKVAASTLNVRRTPNGSSLGSLRNGSSVDIYSFDGDWAEIRYEGQKAFVHSFYLNIDGKNNLLRGHVIAVDPGHGGSDPGAVANGLQEKELVLDVGLRLEKLLKDAGATVVMTRNTDTFVSLSNRSKIANDRNAHSFISIHANAAGSAAHGTETYWNHRHEPAQSKELAEKVQSRMIYLLQTNDRGAKEDRSLSFINTGFAVLLNSEMPAVLAELGFVTNSAEANRMKTNQFREDAANALYQGILDFHRQPRN</sequence>
<proteinExistence type="predicted"/>
<dbReference type="Pfam" id="PF08239">
    <property type="entry name" value="SH3_3"/>
    <property type="match status" value="2"/>
</dbReference>
<dbReference type="CDD" id="cd02696">
    <property type="entry name" value="MurNAc-LAA"/>
    <property type="match status" value="1"/>
</dbReference>
<dbReference type="InterPro" id="IPR051922">
    <property type="entry name" value="Bact_Sporulation_Assoc"/>
</dbReference>
<dbReference type="EC" id="3.5.1.28" evidence="5"/>
<dbReference type="GO" id="GO:0008745">
    <property type="term" value="F:N-acetylmuramoyl-L-alanine amidase activity"/>
    <property type="evidence" value="ECO:0007669"/>
    <property type="project" value="UniProtKB-EC"/>
</dbReference>
<reference evidence="6" key="1">
    <citation type="journal article" date="2019" name="Int. J. Syst. Evol. Microbiol.">
        <title>The Global Catalogue of Microorganisms (GCM) 10K type strain sequencing project: providing services to taxonomists for standard genome sequencing and annotation.</title>
        <authorList>
            <consortium name="The Broad Institute Genomics Platform"/>
            <consortium name="The Broad Institute Genome Sequencing Center for Infectious Disease"/>
            <person name="Wu L."/>
            <person name="Ma J."/>
        </authorList>
    </citation>
    <scope>NUCLEOTIDE SEQUENCE [LARGE SCALE GENOMIC DNA]</scope>
    <source>
        <strain evidence="6">CECT 7184</strain>
    </source>
</reference>
<dbReference type="EMBL" id="JBHSOZ010000002">
    <property type="protein sequence ID" value="MFC5711466.1"/>
    <property type="molecule type" value="Genomic_DNA"/>
</dbReference>
<comment type="caution">
    <text evidence="5">The sequence shown here is derived from an EMBL/GenBank/DDBJ whole genome shotgun (WGS) entry which is preliminary data.</text>
</comment>
<organism evidence="5 6">
    <name type="scientific">Thalassorhabdus alkalitolerans</name>
    <dbReference type="NCBI Taxonomy" id="2282697"/>
    <lineage>
        <taxon>Bacteria</taxon>
        <taxon>Bacillati</taxon>
        <taxon>Bacillota</taxon>
        <taxon>Bacilli</taxon>
        <taxon>Bacillales</taxon>
        <taxon>Bacillaceae</taxon>
        <taxon>Thalassorhabdus</taxon>
    </lineage>
</organism>
<dbReference type="RefSeq" id="WP_385937760.1">
    <property type="nucleotide sequence ID" value="NZ_JBHSOZ010000002.1"/>
</dbReference>
<dbReference type="Pfam" id="PF04122">
    <property type="entry name" value="CW_binding_2"/>
    <property type="match status" value="3"/>
</dbReference>
<name>A0ABW0YH82_9BACI</name>
<dbReference type="PANTHER" id="PTHR30032">
    <property type="entry name" value="N-ACETYLMURAMOYL-L-ALANINE AMIDASE-RELATED"/>
    <property type="match status" value="1"/>
</dbReference>
<dbReference type="InterPro" id="IPR007253">
    <property type="entry name" value="Cell_wall-bd_2"/>
</dbReference>
<dbReference type="Gene3D" id="3.40.50.12090">
    <property type="match status" value="2"/>
</dbReference>
<keyword evidence="1 5" id="KW-0378">Hydrolase</keyword>
<dbReference type="PROSITE" id="PS51781">
    <property type="entry name" value="SH3B"/>
    <property type="match status" value="1"/>
</dbReference>
<dbReference type="InterPro" id="IPR003646">
    <property type="entry name" value="SH3-like_bac-type"/>
</dbReference>
<dbReference type="Gene3D" id="3.40.630.40">
    <property type="entry name" value="Zn-dependent exopeptidases"/>
    <property type="match status" value="1"/>
</dbReference>
<keyword evidence="2" id="KW-0961">Cell wall biogenesis/degradation</keyword>
<accession>A0ABW0YH82</accession>